<dbReference type="InterPro" id="IPR000843">
    <property type="entry name" value="HTH_LacI"/>
</dbReference>
<accession>A0A9W6KLC2</accession>
<dbReference type="SMART" id="SM00354">
    <property type="entry name" value="HTH_LACI"/>
    <property type="match status" value="1"/>
</dbReference>
<dbReference type="RefSeq" id="WP_261960698.1">
    <property type="nucleotide sequence ID" value="NZ_BAAAXA010000001.1"/>
</dbReference>
<keyword evidence="1" id="KW-0805">Transcription regulation</keyword>
<evidence type="ECO:0000259" key="4">
    <source>
        <dbReference type="PROSITE" id="PS50932"/>
    </source>
</evidence>
<dbReference type="InterPro" id="IPR028082">
    <property type="entry name" value="Peripla_BP_I"/>
</dbReference>
<dbReference type="GO" id="GO:0003700">
    <property type="term" value="F:DNA-binding transcription factor activity"/>
    <property type="evidence" value="ECO:0007669"/>
    <property type="project" value="TreeGrafter"/>
</dbReference>
<evidence type="ECO:0000256" key="2">
    <source>
        <dbReference type="ARBA" id="ARBA00023125"/>
    </source>
</evidence>
<dbReference type="PROSITE" id="PS50932">
    <property type="entry name" value="HTH_LACI_2"/>
    <property type="match status" value="1"/>
</dbReference>
<dbReference type="PANTHER" id="PTHR30146:SF109">
    <property type="entry name" value="HTH-TYPE TRANSCRIPTIONAL REGULATOR GALS"/>
    <property type="match status" value="1"/>
</dbReference>
<dbReference type="SUPFAM" id="SSF53822">
    <property type="entry name" value="Periplasmic binding protein-like I"/>
    <property type="match status" value="1"/>
</dbReference>
<dbReference type="Gene3D" id="3.40.50.2300">
    <property type="match status" value="2"/>
</dbReference>
<organism evidence="5 6">
    <name type="scientific">Dactylosporangium matsuzakiense</name>
    <dbReference type="NCBI Taxonomy" id="53360"/>
    <lineage>
        <taxon>Bacteria</taxon>
        <taxon>Bacillati</taxon>
        <taxon>Actinomycetota</taxon>
        <taxon>Actinomycetes</taxon>
        <taxon>Micromonosporales</taxon>
        <taxon>Micromonosporaceae</taxon>
        <taxon>Dactylosporangium</taxon>
    </lineage>
</organism>
<sequence length="349" mass="37477">MTTTSGIKEVARRAGVSIGTVSNVLNRPELVATTTRQRVLDAIAELGYVRNDSARQLRAGQSRQIALVVLDVANPFFTDVVRGAEAAAEDHGVMVVVCNSGEDANREHRHLELLEEQRVRGVLITPVDEGPSSRLEQLIQRGTPVVLVDRGSGRHSRCSVAVDDLLGGRLAGAHLVEQGHRHIAFVGGPTTINQVHERLAGCAEAVEGRADLLVVPTPNLTVASGRAAATQIASRDAADRPTAVFCANDLLALGVLQEMTQRGLRVPQDVAIVGYDDIEFAAAAAVPLSSVRQPREQLGRTAAALLLEEIEDDGRHEHRHVVFQPELIVRESSGRPRGGRRASHSKASR</sequence>
<dbReference type="SUPFAM" id="SSF47413">
    <property type="entry name" value="lambda repressor-like DNA-binding domains"/>
    <property type="match status" value="1"/>
</dbReference>
<dbReference type="InterPro" id="IPR010982">
    <property type="entry name" value="Lambda_DNA-bd_dom_sf"/>
</dbReference>
<dbReference type="Pfam" id="PF00356">
    <property type="entry name" value="LacI"/>
    <property type="match status" value="1"/>
</dbReference>
<dbReference type="GO" id="GO:0000976">
    <property type="term" value="F:transcription cis-regulatory region binding"/>
    <property type="evidence" value="ECO:0007669"/>
    <property type="project" value="TreeGrafter"/>
</dbReference>
<feature type="domain" description="HTH lacI-type" evidence="4">
    <location>
        <begin position="5"/>
        <end position="59"/>
    </location>
</feature>
<evidence type="ECO:0000313" key="5">
    <source>
        <dbReference type="EMBL" id="GLL02659.1"/>
    </source>
</evidence>
<dbReference type="Proteomes" id="UP001143480">
    <property type="component" value="Unassembled WGS sequence"/>
</dbReference>
<keyword evidence="6" id="KW-1185">Reference proteome</keyword>
<dbReference type="Pfam" id="PF13377">
    <property type="entry name" value="Peripla_BP_3"/>
    <property type="match status" value="1"/>
</dbReference>
<keyword evidence="2" id="KW-0238">DNA-binding</keyword>
<dbReference type="AlphaFoldDB" id="A0A9W6KLC2"/>
<dbReference type="EMBL" id="BSFP01000025">
    <property type="protein sequence ID" value="GLL02659.1"/>
    <property type="molecule type" value="Genomic_DNA"/>
</dbReference>
<evidence type="ECO:0000256" key="1">
    <source>
        <dbReference type="ARBA" id="ARBA00023015"/>
    </source>
</evidence>
<dbReference type="CDD" id="cd06293">
    <property type="entry name" value="PBP1_LacI-like"/>
    <property type="match status" value="1"/>
</dbReference>
<name>A0A9W6KLC2_9ACTN</name>
<gene>
    <name evidence="5" type="primary">lacI_4</name>
    <name evidence="5" type="ORF">GCM10017581_044010</name>
</gene>
<dbReference type="PROSITE" id="PS00356">
    <property type="entry name" value="HTH_LACI_1"/>
    <property type="match status" value="1"/>
</dbReference>
<reference evidence="5" key="1">
    <citation type="journal article" date="2014" name="Int. J. Syst. Evol. Microbiol.">
        <title>Complete genome sequence of Corynebacterium casei LMG S-19264T (=DSM 44701T), isolated from a smear-ripened cheese.</title>
        <authorList>
            <consortium name="US DOE Joint Genome Institute (JGI-PGF)"/>
            <person name="Walter F."/>
            <person name="Albersmeier A."/>
            <person name="Kalinowski J."/>
            <person name="Ruckert C."/>
        </authorList>
    </citation>
    <scope>NUCLEOTIDE SEQUENCE</scope>
    <source>
        <strain evidence="5">VKM Ac-1321</strain>
    </source>
</reference>
<reference evidence="5" key="2">
    <citation type="submission" date="2023-01" db="EMBL/GenBank/DDBJ databases">
        <authorList>
            <person name="Sun Q."/>
            <person name="Evtushenko L."/>
        </authorList>
    </citation>
    <scope>NUCLEOTIDE SEQUENCE</scope>
    <source>
        <strain evidence="5">VKM Ac-1321</strain>
    </source>
</reference>
<dbReference type="PANTHER" id="PTHR30146">
    <property type="entry name" value="LACI-RELATED TRANSCRIPTIONAL REPRESSOR"/>
    <property type="match status" value="1"/>
</dbReference>
<evidence type="ECO:0000313" key="6">
    <source>
        <dbReference type="Proteomes" id="UP001143480"/>
    </source>
</evidence>
<proteinExistence type="predicted"/>
<dbReference type="InterPro" id="IPR046335">
    <property type="entry name" value="LacI/GalR-like_sensor"/>
</dbReference>
<dbReference type="CDD" id="cd01392">
    <property type="entry name" value="HTH_LacI"/>
    <property type="match status" value="1"/>
</dbReference>
<evidence type="ECO:0000256" key="3">
    <source>
        <dbReference type="ARBA" id="ARBA00023163"/>
    </source>
</evidence>
<keyword evidence="3" id="KW-0804">Transcription</keyword>
<protein>
    <submittedName>
        <fullName evidence="5">LacI family transcriptional regulator</fullName>
    </submittedName>
</protein>
<comment type="caution">
    <text evidence="5">The sequence shown here is derived from an EMBL/GenBank/DDBJ whole genome shotgun (WGS) entry which is preliminary data.</text>
</comment>
<dbReference type="Gene3D" id="1.10.260.40">
    <property type="entry name" value="lambda repressor-like DNA-binding domains"/>
    <property type="match status" value="1"/>
</dbReference>